<dbReference type="EC" id="1.16.3.2" evidence="9"/>
<dbReference type="AlphaFoldDB" id="A0A937FHS7"/>
<feature type="binding site" evidence="8">
    <location>
        <position position="17"/>
    </location>
    <ligand>
        <name>Fe cation</name>
        <dbReference type="ChEBI" id="CHEBI:24875"/>
        <label>1</label>
    </ligand>
</feature>
<feature type="binding site" evidence="8">
    <location>
        <position position="127"/>
    </location>
    <ligand>
        <name>Fe cation</name>
        <dbReference type="ChEBI" id="CHEBI:24875"/>
        <label>1</label>
    </ligand>
</feature>
<evidence type="ECO:0000256" key="8">
    <source>
        <dbReference type="PIRSR" id="PIRSR601519-1"/>
    </source>
</evidence>
<dbReference type="InterPro" id="IPR001519">
    <property type="entry name" value="Ferritin"/>
</dbReference>
<comment type="subcellular location">
    <subcellularLocation>
        <location evidence="9">Cytoplasm</location>
    </subcellularLocation>
</comment>
<feature type="domain" description="Ferritin-like diiron" evidence="10">
    <location>
        <begin position="1"/>
        <end position="145"/>
    </location>
</feature>
<comment type="similarity">
    <text evidence="2 9">Belongs to the ferritin family. Prokaryotic subfamily.</text>
</comment>
<feature type="binding site" evidence="8">
    <location>
        <position position="50"/>
    </location>
    <ligand>
        <name>Fe cation</name>
        <dbReference type="ChEBI" id="CHEBI:24875"/>
        <label>1</label>
    </ligand>
</feature>
<dbReference type="CDD" id="cd01055">
    <property type="entry name" value="Nonheme_Ferritin"/>
    <property type="match status" value="1"/>
</dbReference>
<sequence>MFSAKLLDALNHQVNYEFYSSYSYLSMAAYCESIDLPGFSNFFRVQAQEELFHAMKFFDYIQQKNGEIILEKIDQPTIKFESVSHVFETAFEHEQIVTKKIYNLADIATEEREHATLSLLKWFIDEQVEEENTFDTLLKKLKRAKDNPAALYLLDDELAKRVYTPPTATN</sequence>
<dbReference type="InterPro" id="IPR008331">
    <property type="entry name" value="Ferritin_DPS_dom"/>
</dbReference>
<feature type="binding site" evidence="8">
    <location>
        <position position="53"/>
    </location>
    <ligand>
        <name>Fe cation</name>
        <dbReference type="ChEBI" id="CHEBI:24875"/>
        <label>1</label>
    </ligand>
</feature>
<dbReference type="PANTHER" id="PTHR11431">
    <property type="entry name" value="FERRITIN"/>
    <property type="match status" value="1"/>
</dbReference>
<evidence type="ECO:0000256" key="7">
    <source>
        <dbReference type="ARBA" id="ARBA00048035"/>
    </source>
</evidence>
<dbReference type="GO" id="GO:0006826">
    <property type="term" value="P:iron ion transport"/>
    <property type="evidence" value="ECO:0007669"/>
    <property type="project" value="InterPro"/>
</dbReference>
<evidence type="ECO:0000313" key="12">
    <source>
        <dbReference type="Proteomes" id="UP000623681"/>
    </source>
</evidence>
<dbReference type="InterPro" id="IPR009040">
    <property type="entry name" value="Ferritin-like_diiron"/>
</dbReference>
<dbReference type="InterPro" id="IPR041719">
    <property type="entry name" value="Ferritin_prok"/>
</dbReference>
<dbReference type="GO" id="GO:0005829">
    <property type="term" value="C:cytosol"/>
    <property type="evidence" value="ECO:0007669"/>
    <property type="project" value="TreeGrafter"/>
</dbReference>
<keyword evidence="9" id="KW-0963">Cytoplasm</keyword>
<keyword evidence="3 9" id="KW-0409">Iron storage</keyword>
<dbReference type="RefSeq" id="WP_202768822.1">
    <property type="nucleotide sequence ID" value="NZ_JAESWA010000024.1"/>
</dbReference>
<reference evidence="11" key="1">
    <citation type="submission" date="2021-01" db="EMBL/GenBank/DDBJ databases">
        <title>Genome public.</title>
        <authorList>
            <person name="Liu C."/>
            <person name="Sun Q."/>
        </authorList>
    </citation>
    <scope>NUCLEOTIDE SEQUENCE</scope>
    <source>
        <strain evidence="11">YIM B02565</strain>
    </source>
</reference>
<comment type="catalytic activity">
    <reaction evidence="7 9">
        <text>4 Fe(2+) + O2 + 6 H2O = 4 iron(III) oxide-hydroxide + 12 H(+)</text>
        <dbReference type="Rhea" id="RHEA:11972"/>
        <dbReference type="ChEBI" id="CHEBI:15377"/>
        <dbReference type="ChEBI" id="CHEBI:15378"/>
        <dbReference type="ChEBI" id="CHEBI:15379"/>
        <dbReference type="ChEBI" id="CHEBI:29033"/>
        <dbReference type="ChEBI" id="CHEBI:78619"/>
        <dbReference type="EC" id="1.16.3.2"/>
    </reaction>
</comment>
<comment type="caution">
    <text evidence="11">The sequence shown here is derived from an EMBL/GenBank/DDBJ whole genome shotgun (WGS) entry which is preliminary data.</text>
</comment>
<dbReference type="PROSITE" id="PS50905">
    <property type="entry name" value="FERRITIN_LIKE"/>
    <property type="match status" value="1"/>
</dbReference>
<keyword evidence="5" id="KW-0560">Oxidoreductase</keyword>
<evidence type="ECO:0000256" key="6">
    <source>
        <dbReference type="ARBA" id="ARBA00023004"/>
    </source>
</evidence>
<dbReference type="PANTHER" id="PTHR11431:SF127">
    <property type="entry name" value="BACTERIAL NON-HEME FERRITIN"/>
    <property type="match status" value="1"/>
</dbReference>
<dbReference type="GO" id="GO:0006879">
    <property type="term" value="P:intracellular iron ion homeostasis"/>
    <property type="evidence" value="ECO:0007669"/>
    <property type="project" value="UniProtKB-KW"/>
</dbReference>
<name>A0A937FHS7_9CLOT</name>
<comment type="function">
    <text evidence="1 9">Iron-storage protein.</text>
</comment>
<dbReference type="SUPFAM" id="SSF47240">
    <property type="entry name" value="Ferritin-like"/>
    <property type="match status" value="1"/>
</dbReference>
<evidence type="ECO:0000256" key="1">
    <source>
        <dbReference type="ARBA" id="ARBA00002485"/>
    </source>
</evidence>
<keyword evidence="6 8" id="KW-0408">Iron</keyword>
<accession>A0A937FHS7</accession>
<evidence type="ECO:0000313" key="11">
    <source>
        <dbReference type="EMBL" id="MBL4933383.1"/>
    </source>
</evidence>
<dbReference type="GO" id="GO:0042802">
    <property type="term" value="F:identical protein binding"/>
    <property type="evidence" value="ECO:0007669"/>
    <property type="project" value="UniProtKB-ARBA"/>
</dbReference>
<evidence type="ECO:0000256" key="2">
    <source>
        <dbReference type="ARBA" id="ARBA00006950"/>
    </source>
</evidence>
<dbReference type="FunFam" id="1.20.1260.10:FF:000001">
    <property type="entry name" value="Non-heme ferritin"/>
    <property type="match status" value="1"/>
</dbReference>
<dbReference type="GO" id="GO:0008198">
    <property type="term" value="F:ferrous iron binding"/>
    <property type="evidence" value="ECO:0007669"/>
    <property type="project" value="TreeGrafter"/>
</dbReference>
<dbReference type="InterPro" id="IPR009078">
    <property type="entry name" value="Ferritin-like_SF"/>
</dbReference>
<evidence type="ECO:0000256" key="9">
    <source>
        <dbReference type="RuleBase" id="RU361145"/>
    </source>
</evidence>
<dbReference type="Pfam" id="PF00210">
    <property type="entry name" value="Ferritin"/>
    <property type="match status" value="1"/>
</dbReference>
<evidence type="ECO:0000256" key="4">
    <source>
        <dbReference type="ARBA" id="ARBA00022723"/>
    </source>
</evidence>
<evidence type="ECO:0000256" key="3">
    <source>
        <dbReference type="ARBA" id="ARBA00022434"/>
    </source>
</evidence>
<organism evidence="11 12">
    <name type="scientific">Clostridium paridis</name>
    <dbReference type="NCBI Taxonomy" id="2803863"/>
    <lineage>
        <taxon>Bacteria</taxon>
        <taxon>Bacillati</taxon>
        <taxon>Bacillota</taxon>
        <taxon>Clostridia</taxon>
        <taxon>Eubacteriales</taxon>
        <taxon>Clostridiaceae</taxon>
        <taxon>Clostridium</taxon>
    </lineage>
</organism>
<protein>
    <recommendedName>
        <fullName evidence="9">Ferritin</fullName>
        <ecNumber evidence="9">1.16.3.2</ecNumber>
    </recommendedName>
</protein>
<dbReference type="EMBL" id="JAESWA010000024">
    <property type="protein sequence ID" value="MBL4933383.1"/>
    <property type="molecule type" value="Genomic_DNA"/>
</dbReference>
<dbReference type="Proteomes" id="UP000623681">
    <property type="component" value="Unassembled WGS sequence"/>
</dbReference>
<evidence type="ECO:0000259" key="10">
    <source>
        <dbReference type="PROSITE" id="PS50905"/>
    </source>
</evidence>
<feature type="binding site" evidence="8">
    <location>
        <position position="94"/>
    </location>
    <ligand>
        <name>Fe cation</name>
        <dbReference type="ChEBI" id="CHEBI:24875"/>
        <label>1</label>
    </ligand>
</feature>
<keyword evidence="4 8" id="KW-0479">Metal-binding</keyword>
<gene>
    <name evidence="11" type="ORF">JK634_16430</name>
</gene>
<evidence type="ECO:0000256" key="5">
    <source>
        <dbReference type="ARBA" id="ARBA00023002"/>
    </source>
</evidence>
<dbReference type="GO" id="GO:0008199">
    <property type="term" value="F:ferric iron binding"/>
    <property type="evidence" value="ECO:0007669"/>
    <property type="project" value="InterPro"/>
</dbReference>
<dbReference type="Gene3D" id="1.20.1260.10">
    <property type="match status" value="1"/>
</dbReference>
<keyword evidence="12" id="KW-1185">Reference proteome</keyword>
<dbReference type="InterPro" id="IPR012347">
    <property type="entry name" value="Ferritin-like"/>
</dbReference>
<dbReference type="GO" id="GO:0004322">
    <property type="term" value="F:ferroxidase activity"/>
    <property type="evidence" value="ECO:0007669"/>
    <property type="project" value="TreeGrafter"/>
</dbReference>
<proteinExistence type="inferred from homology"/>